<comment type="catalytic activity">
    <reaction evidence="16">
        <text>L-threonyl-[protein] + ATP = O-phospho-L-threonyl-[protein] + ADP + H(+)</text>
        <dbReference type="Rhea" id="RHEA:46608"/>
        <dbReference type="Rhea" id="RHEA-COMP:11060"/>
        <dbReference type="Rhea" id="RHEA-COMP:11605"/>
        <dbReference type="ChEBI" id="CHEBI:15378"/>
        <dbReference type="ChEBI" id="CHEBI:30013"/>
        <dbReference type="ChEBI" id="CHEBI:30616"/>
        <dbReference type="ChEBI" id="CHEBI:61977"/>
        <dbReference type="ChEBI" id="CHEBI:456216"/>
        <dbReference type="EC" id="2.7.11.22"/>
    </reaction>
</comment>
<evidence type="ECO:0000256" key="20">
    <source>
        <dbReference type="ARBA" id="ARBA00068080"/>
    </source>
</evidence>
<dbReference type="PROSITE" id="PS51186">
    <property type="entry name" value="GNAT"/>
    <property type="match status" value="1"/>
</dbReference>
<dbReference type="EC" id="2.7.11.22" evidence="5"/>
<feature type="region of interest" description="Disordered" evidence="21">
    <location>
        <begin position="675"/>
        <end position="1148"/>
    </location>
</feature>
<evidence type="ECO:0000256" key="12">
    <source>
        <dbReference type="ARBA" id="ARBA00022840"/>
    </source>
</evidence>
<evidence type="ECO:0000256" key="11">
    <source>
        <dbReference type="ARBA" id="ARBA00022777"/>
    </source>
</evidence>
<feature type="region of interest" description="Disordered" evidence="21">
    <location>
        <begin position="527"/>
        <end position="662"/>
    </location>
</feature>
<evidence type="ECO:0000256" key="18">
    <source>
        <dbReference type="ARBA" id="ARBA00053703"/>
    </source>
</evidence>
<name>C3Y3I3_BRAFL</name>
<feature type="compositionally biased region" description="Polar residues" evidence="21">
    <location>
        <begin position="645"/>
        <end position="656"/>
    </location>
</feature>
<evidence type="ECO:0000256" key="6">
    <source>
        <dbReference type="ARBA" id="ARBA00022490"/>
    </source>
</evidence>
<feature type="compositionally biased region" description="Low complexity" evidence="21">
    <location>
        <begin position="918"/>
        <end position="940"/>
    </location>
</feature>
<feature type="domain" description="Protein kinase" evidence="23">
    <location>
        <begin position="155"/>
        <end position="439"/>
    </location>
</feature>
<evidence type="ECO:0000256" key="4">
    <source>
        <dbReference type="ARBA" id="ARBA00006485"/>
    </source>
</evidence>
<dbReference type="SMART" id="SM00220">
    <property type="entry name" value="S_TKc"/>
    <property type="match status" value="1"/>
</dbReference>
<evidence type="ECO:0000256" key="13">
    <source>
        <dbReference type="ARBA" id="ARBA00023212"/>
    </source>
</evidence>
<feature type="transmembrane region" description="Helical" evidence="22">
    <location>
        <begin position="1436"/>
        <end position="1460"/>
    </location>
</feature>
<feature type="compositionally biased region" description="Polar residues" evidence="21">
    <location>
        <begin position="1137"/>
        <end position="1146"/>
    </location>
</feature>
<keyword evidence="9" id="KW-0808">Transferase</keyword>
<dbReference type="GO" id="GO:0004693">
    <property type="term" value="F:cyclin-dependent protein serine/threonine kinase activity"/>
    <property type="evidence" value="ECO:0007669"/>
    <property type="project" value="UniProtKB-EC"/>
</dbReference>
<feature type="compositionally biased region" description="Polar residues" evidence="21">
    <location>
        <begin position="497"/>
        <end position="512"/>
    </location>
</feature>
<evidence type="ECO:0000256" key="15">
    <source>
        <dbReference type="ARBA" id="ARBA00023273"/>
    </source>
</evidence>
<dbReference type="eggNOG" id="KOG0593">
    <property type="taxonomic scope" value="Eukaryota"/>
</dbReference>
<feature type="compositionally biased region" description="Basic and acidic residues" evidence="21">
    <location>
        <begin position="840"/>
        <end position="852"/>
    </location>
</feature>
<evidence type="ECO:0000256" key="9">
    <source>
        <dbReference type="ARBA" id="ARBA00022679"/>
    </source>
</evidence>
<dbReference type="GO" id="GO:0005524">
    <property type="term" value="F:ATP binding"/>
    <property type="evidence" value="ECO:0007669"/>
    <property type="project" value="UniProtKB-KW"/>
</dbReference>
<keyword evidence="14" id="KW-0539">Nucleus</keyword>
<keyword evidence="11" id="KW-0418">Kinase</keyword>
<comment type="subunit">
    <text evidence="19">Interacts with MECP2.</text>
</comment>
<dbReference type="Pfam" id="PF00069">
    <property type="entry name" value="Pkinase"/>
    <property type="match status" value="1"/>
</dbReference>
<evidence type="ECO:0000256" key="10">
    <source>
        <dbReference type="ARBA" id="ARBA00022741"/>
    </source>
</evidence>
<keyword evidence="22" id="KW-0812">Transmembrane</keyword>
<evidence type="ECO:0000256" key="5">
    <source>
        <dbReference type="ARBA" id="ARBA00012425"/>
    </source>
</evidence>
<feature type="transmembrane region" description="Helical" evidence="22">
    <location>
        <begin position="1196"/>
        <end position="1218"/>
    </location>
</feature>
<dbReference type="PANTHER" id="PTHR24056">
    <property type="entry name" value="CELL DIVISION PROTEIN KINASE"/>
    <property type="match status" value="1"/>
</dbReference>
<evidence type="ECO:0000256" key="1">
    <source>
        <dbReference type="ARBA" id="ARBA00004120"/>
    </source>
</evidence>
<dbReference type="Gene3D" id="3.30.200.20">
    <property type="entry name" value="Phosphorylase Kinase, domain 1"/>
    <property type="match status" value="1"/>
</dbReference>
<feature type="compositionally biased region" description="Basic and acidic residues" evidence="21">
    <location>
        <begin position="1081"/>
        <end position="1092"/>
    </location>
</feature>
<dbReference type="InterPro" id="IPR016181">
    <property type="entry name" value="Acyl_CoA_acyltransferase"/>
</dbReference>
<keyword evidence="10" id="KW-0547">Nucleotide-binding</keyword>
<evidence type="ECO:0000256" key="2">
    <source>
        <dbReference type="ARBA" id="ARBA00004123"/>
    </source>
</evidence>
<evidence type="ECO:0000256" key="19">
    <source>
        <dbReference type="ARBA" id="ARBA00066155"/>
    </source>
</evidence>
<dbReference type="CDD" id="cd07833">
    <property type="entry name" value="STKc_CDKL"/>
    <property type="match status" value="1"/>
</dbReference>
<feature type="compositionally biased region" description="Polar residues" evidence="21">
    <location>
        <begin position="764"/>
        <end position="774"/>
    </location>
</feature>
<feature type="compositionally biased region" description="Polar residues" evidence="21">
    <location>
        <begin position="694"/>
        <end position="721"/>
    </location>
</feature>
<evidence type="ECO:0000256" key="22">
    <source>
        <dbReference type="SAM" id="Phobius"/>
    </source>
</evidence>
<evidence type="ECO:0000256" key="16">
    <source>
        <dbReference type="ARBA" id="ARBA00047811"/>
    </source>
</evidence>
<keyword evidence="22" id="KW-0472">Membrane</keyword>
<keyword evidence="12" id="KW-0067">ATP-binding</keyword>
<comment type="similarity">
    <text evidence="4">Belongs to the protein kinase superfamily. CMGC Ser/Thr protein kinase family. CDC2/CDKX subfamily.</text>
</comment>
<dbReference type="FunFam" id="1.10.510.10:FF:000127">
    <property type="entry name" value="Putative cyclin-dependent kinase-like 5"/>
    <property type="match status" value="1"/>
</dbReference>
<accession>C3Y3I3</accession>
<protein>
    <recommendedName>
        <fullName evidence="20">Cyclin-dependent kinase-like 5</fullName>
        <ecNumber evidence="5">2.7.11.22</ecNumber>
    </recommendedName>
</protein>
<dbReference type="Pfam" id="PF13347">
    <property type="entry name" value="MFS_2"/>
    <property type="match status" value="2"/>
</dbReference>
<proteinExistence type="inferred from homology"/>
<evidence type="ECO:0000259" key="24">
    <source>
        <dbReference type="PROSITE" id="PS51186"/>
    </source>
</evidence>
<dbReference type="SUPFAM" id="SSF103473">
    <property type="entry name" value="MFS general substrate transporter"/>
    <property type="match status" value="1"/>
</dbReference>
<comment type="subcellular location">
    <subcellularLocation>
        <location evidence="1">Cytoplasm</location>
        <location evidence="1">Cytoskeleton</location>
        <location evidence="1">Cilium basal body</location>
    </subcellularLocation>
    <subcellularLocation>
        <location evidence="3">Cytoplasm</location>
        <location evidence="3">Cytoskeleton</location>
        <location evidence="3">Microtubule organizing center</location>
        <location evidence="3">Centrosome</location>
    </subcellularLocation>
    <subcellularLocation>
        <location evidence="2">Nucleus</location>
    </subcellularLocation>
</comment>
<dbReference type="PROSITE" id="PS50011">
    <property type="entry name" value="PROTEIN_KINASE_DOM"/>
    <property type="match status" value="1"/>
</dbReference>
<keyword evidence="8" id="KW-0597">Phosphoprotein</keyword>
<comment type="function">
    <text evidence="18">Mediates phosphorylation of MECP2. May regulate ciliogenesis.</text>
</comment>
<feature type="transmembrane region" description="Helical" evidence="22">
    <location>
        <begin position="1394"/>
        <end position="1415"/>
    </location>
</feature>
<feature type="compositionally biased region" description="Basic and acidic residues" evidence="21">
    <location>
        <begin position="462"/>
        <end position="473"/>
    </location>
</feature>
<dbReference type="PROSITE" id="PS00108">
    <property type="entry name" value="PROTEIN_KINASE_ST"/>
    <property type="match status" value="1"/>
</dbReference>
<dbReference type="InterPro" id="IPR036259">
    <property type="entry name" value="MFS_trans_sf"/>
</dbReference>
<dbReference type="InterPro" id="IPR008271">
    <property type="entry name" value="Ser/Thr_kinase_AS"/>
</dbReference>
<evidence type="ECO:0000256" key="7">
    <source>
        <dbReference type="ARBA" id="ARBA00022527"/>
    </source>
</evidence>
<keyword evidence="15" id="KW-0966">Cell projection</keyword>
<dbReference type="FunFam" id="3.30.200.20:FF:001093">
    <property type="entry name" value="Cyclin-dependent kinase-like 5"/>
    <property type="match status" value="1"/>
</dbReference>
<dbReference type="Gene3D" id="1.10.510.10">
    <property type="entry name" value="Transferase(Phosphotransferase) domain 1"/>
    <property type="match status" value="1"/>
</dbReference>
<reference evidence="25" key="1">
    <citation type="journal article" date="2008" name="Nature">
        <title>The amphioxus genome and the evolution of the chordate karyotype.</title>
        <authorList>
            <consortium name="US DOE Joint Genome Institute (JGI-PGF)"/>
            <person name="Putnam N.H."/>
            <person name="Butts T."/>
            <person name="Ferrier D.E.K."/>
            <person name="Furlong R.F."/>
            <person name="Hellsten U."/>
            <person name="Kawashima T."/>
            <person name="Robinson-Rechavi M."/>
            <person name="Shoguchi E."/>
            <person name="Terry A."/>
            <person name="Yu J.-K."/>
            <person name="Benito-Gutierrez E.L."/>
            <person name="Dubchak I."/>
            <person name="Garcia-Fernandez J."/>
            <person name="Gibson-Brown J.J."/>
            <person name="Grigoriev I.V."/>
            <person name="Horton A.C."/>
            <person name="de Jong P.J."/>
            <person name="Jurka J."/>
            <person name="Kapitonov V.V."/>
            <person name="Kohara Y."/>
            <person name="Kuroki Y."/>
            <person name="Lindquist E."/>
            <person name="Lucas S."/>
            <person name="Osoegawa K."/>
            <person name="Pennacchio L.A."/>
            <person name="Salamov A.A."/>
            <person name="Satou Y."/>
            <person name="Sauka-Spengler T."/>
            <person name="Schmutz J."/>
            <person name="Shin-I T."/>
            <person name="Toyoda A."/>
            <person name="Bronner-Fraser M."/>
            <person name="Fujiyama A."/>
            <person name="Holland L.Z."/>
            <person name="Holland P.W.H."/>
            <person name="Satoh N."/>
            <person name="Rokhsar D.S."/>
        </authorList>
    </citation>
    <scope>NUCLEOTIDE SEQUENCE [LARGE SCALE GENOMIC DNA]</scope>
    <source>
        <strain evidence="25">S238N-H82</strain>
        <tissue evidence="25">Testes</tissue>
    </source>
</reference>
<dbReference type="PANTHER" id="PTHR24056:SF111">
    <property type="entry name" value="CYCLIN-DEPENDENT KINASE-LIKE 5"/>
    <property type="match status" value="1"/>
</dbReference>
<feature type="transmembrane region" description="Helical" evidence="22">
    <location>
        <begin position="1297"/>
        <end position="1321"/>
    </location>
</feature>
<dbReference type="Pfam" id="PF00583">
    <property type="entry name" value="Acetyltransf_1"/>
    <property type="match status" value="1"/>
</dbReference>
<dbReference type="InterPro" id="IPR000719">
    <property type="entry name" value="Prot_kinase_dom"/>
</dbReference>
<keyword evidence="6" id="KW-0963">Cytoplasm</keyword>
<evidence type="ECO:0000256" key="3">
    <source>
        <dbReference type="ARBA" id="ARBA00004300"/>
    </source>
</evidence>
<evidence type="ECO:0000259" key="23">
    <source>
        <dbReference type="PROSITE" id="PS50011"/>
    </source>
</evidence>
<keyword evidence="7" id="KW-0723">Serine/threonine-protein kinase</keyword>
<organism>
    <name type="scientific">Branchiostoma floridae</name>
    <name type="common">Florida lancelet</name>
    <name type="synonym">Amphioxus</name>
    <dbReference type="NCBI Taxonomy" id="7739"/>
    <lineage>
        <taxon>Eukaryota</taxon>
        <taxon>Metazoa</taxon>
        <taxon>Chordata</taxon>
        <taxon>Cephalochordata</taxon>
        <taxon>Leptocardii</taxon>
        <taxon>Amphioxiformes</taxon>
        <taxon>Branchiostomatidae</taxon>
        <taxon>Branchiostoma</taxon>
    </lineage>
</organism>
<dbReference type="GO" id="GO:0016747">
    <property type="term" value="F:acyltransferase activity, transferring groups other than amino-acyl groups"/>
    <property type="evidence" value="ECO:0007669"/>
    <property type="project" value="InterPro"/>
</dbReference>
<dbReference type="InterPro" id="IPR011009">
    <property type="entry name" value="Kinase-like_dom_sf"/>
</dbReference>
<dbReference type="CDD" id="cd04301">
    <property type="entry name" value="NAT_SF"/>
    <property type="match status" value="1"/>
</dbReference>
<comment type="catalytic activity">
    <reaction evidence="17">
        <text>L-seryl-[protein] + ATP = O-phospho-L-seryl-[protein] + ADP + H(+)</text>
        <dbReference type="Rhea" id="RHEA:17989"/>
        <dbReference type="Rhea" id="RHEA-COMP:9863"/>
        <dbReference type="Rhea" id="RHEA-COMP:11604"/>
        <dbReference type="ChEBI" id="CHEBI:15378"/>
        <dbReference type="ChEBI" id="CHEBI:29999"/>
        <dbReference type="ChEBI" id="CHEBI:30616"/>
        <dbReference type="ChEBI" id="CHEBI:83421"/>
        <dbReference type="ChEBI" id="CHEBI:456216"/>
        <dbReference type="EC" id="2.7.11.22"/>
    </reaction>
</comment>
<dbReference type="InterPro" id="IPR050108">
    <property type="entry name" value="CDK"/>
</dbReference>
<dbReference type="SUPFAM" id="SSF55729">
    <property type="entry name" value="Acyl-CoA N-acyltransferases (Nat)"/>
    <property type="match status" value="1"/>
</dbReference>
<feature type="compositionally biased region" description="Basic and acidic residues" evidence="21">
    <location>
        <begin position="529"/>
        <end position="542"/>
    </location>
</feature>
<feature type="compositionally biased region" description="Basic and acidic residues" evidence="21">
    <location>
        <begin position="859"/>
        <end position="873"/>
    </location>
</feature>
<dbReference type="GO" id="GO:0005813">
    <property type="term" value="C:centrosome"/>
    <property type="evidence" value="ECO:0007669"/>
    <property type="project" value="UniProtKB-SubCell"/>
</dbReference>
<keyword evidence="13" id="KW-0206">Cytoskeleton</keyword>
<feature type="transmembrane region" description="Helical" evidence="22">
    <location>
        <begin position="1265"/>
        <end position="1285"/>
    </location>
</feature>
<evidence type="ECO:0000256" key="14">
    <source>
        <dbReference type="ARBA" id="ARBA00023242"/>
    </source>
</evidence>
<gene>
    <name evidence="25" type="ORF">BRAFLDRAFT_90694</name>
</gene>
<feature type="region of interest" description="Disordered" evidence="21">
    <location>
        <begin position="454"/>
        <end position="512"/>
    </location>
</feature>
<evidence type="ECO:0000256" key="17">
    <source>
        <dbReference type="ARBA" id="ARBA00048367"/>
    </source>
</evidence>
<dbReference type="InParanoid" id="C3Y3I3"/>
<dbReference type="InterPro" id="IPR000182">
    <property type="entry name" value="GNAT_dom"/>
</dbReference>
<feature type="compositionally biased region" description="Basic and acidic residues" evidence="21">
    <location>
        <begin position="722"/>
        <end position="738"/>
    </location>
</feature>
<feature type="compositionally biased region" description="Basic and acidic residues" evidence="21">
    <location>
        <begin position="1001"/>
        <end position="1012"/>
    </location>
</feature>
<feature type="compositionally biased region" description="Basic and acidic residues" evidence="21">
    <location>
        <begin position="589"/>
        <end position="618"/>
    </location>
</feature>
<evidence type="ECO:0000256" key="8">
    <source>
        <dbReference type="ARBA" id="ARBA00022553"/>
    </source>
</evidence>
<feature type="compositionally biased region" description="Basic residues" evidence="21">
    <location>
        <begin position="1013"/>
        <end position="1022"/>
    </location>
</feature>
<sequence length="1461" mass="163764">MASMNSHSANKAEGEIRPLRCVQEVQQAYKLDDASFPEDYEDLPLETLMAVYNEERRLILGYFKSDKLLGFIGATKSDVDHYTKEAMNNHVPHGQTICIHSICVDQSVQRQGIATKLLKEFVHNVKEGTFPEAKRICLICQEYLIPLYTKAGFVLIGLSEVVHGAYGVVLKARHKETKEMVAIKKFKDGEDNEDVKRTTLRELKVLRMLKNENIVELKEAFKRRGKLYLVFEYVEKNMLEILEAMPNGVPYEQTRSYIYQLILAIHWCHKNDIIHRDIKPENLLISKEGLLKLCDFGFARNLQGGGSAPYTDYVATRWYRSPELLLGAPYGKSVDLWSIGCILGELSDGQPLFPGESEIDQLYTIQKVLGILPPDQMDLFYANPRFSGLKFPAVSEPITLERRYHNVINSVTLDFMAGVLRLDPKERLSIEQCLEHPAFDTERILRQNKRPYRINSTHSKPAHREHISTRTEGRQLPSRPPTYSEHMNGHAPPLTMEHSSTSQHGGSVPQVSTQAGGQLLKYLKSGKNAAKDRAENNEERKNPSKYGANIPEPKPRAGESTNIPKLQENDQRTHASKLLKPGWSKVVGPRRDGVHSDSPDARHQGKENLHTRNQRIVEESQQQGKEMGAARNHGNTEDTRIHGNVRNNGNAPNSRVNENRLPPYLRNNADAARHQGNVHPNMRNHGNTDDARQPGNNNASRETNNMTAERNTQAQAWNQESPEGRGNRHGNTELRQNPDTKQGGNVKPLPQYQPRNTDLEVNRPVTSFELTQRFPQGVGMEGSTPGRSESTFPDVDEAGQGTSPPCLGQDDKKAVKFQSSVVEDFRFSKQNGVTTRRRNRDGSADSAPEKQRLPGVRGEGMDGDAHSSGRGHDAGSLLRERRAKSQYYERSPQHDPMKYTYPYKYGPSMVFDSSPESTGGNRNWGGTTQTTGGNRTWGGTAQEPEQWKDAEPTPEPAWKPAGTYQQNFMRKKKKKKASTLPGGDTDRIAIQRAIYGGGAPKARDWERLDTPHREHRQPKPFRKLAQTPAEKMLAAGAGYSRNTDSRLHPLPQRQLPILNRNNSFGTDGSNFMSHNSIHQHSKSESDRQEAGNRGHPTPGGIKAPNWPARPSSPAHTDNVINPELRVSSTDVPPPHHPSQTQRNLQPIKSARGGRGIILRSRRFVEVAIDITMSEKEQQQKEVQLQERKPLSVVSKLCYGLGGMAVDIFWTVLGAYTNIFLVEVAQLPPLFGTSVVFGGRAIDAVCNFIIGPLIDRTDTRWGKIKPWILGSGLLLIPIYILVWYVPDVGLEGKLAWYILLYVCLMFVKTALSISSRALVVFLSHDSQDRDSATVYNISKTSQRQHYQSFIKTIKAVLTFRPNVYILLIFFNIALTLSAIIPPALGLQFIPERNLAVLIVVCIFLGLSGSAGFFIPWAMLNDIVDAYSLQADRRLDTVFFSMALSMNSFTTTLGLGLTTIALE</sequence>
<keyword evidence="22" id="KW-1133">Transmembrane helix</keyword>
<feature type="compositionally biased region" description="Polar residues" evidence="21">
    <location>
        <begin position="1059"/>
        <end position="1078"/>
    </location>
</feature>
<feature type="transmembrane region" description="Helical" evidence="22">
    <location>
        <begin position="1362"/>
        <end position="1388"/>
    </location>
</feature>
<evidence type="ECO:0000313" key="25">
    <source>
        <dbReference type="EMBL" id="EEN65250.1"/>
    </source>
</evidence>
<dbReference type="EMBL" id="GG666483">
    <property type="protein sequence ID" value="EEN65250.1"/>
    <property type="molecule type" value="Genomic_DNA"/>
</dbReference>
<dbReference type="SUPFAM" id="SSF56112">
    <property type="entry name" value="Protein kinase-like (PK-like)"/>
    <property type="match status" value="1"/>
</dbReference>
<evidence type="ECO:0000256" key="21">
    <source>
        <dbReference type="SAM" id="MobiDB-lite"/>
    </source>
</evidence>
<dbReference type="FunFam" id="3.40.630.30:FF:000192">
    <property type="entry name" value="Putative N-acetyltransferase C9.02c"/>
    <property type="match status" value="1"/>
</dbReference>
<feature type="domain" description="N-acetyltransferase" evidence="24">
    <location>
        <begin position="14"/>
        <end position="173"/>
    </location>
</feature>
<dbReference type="Gene3D" id="3.40.630.30">
    <property type="match status" value="1"/>
</dbReference>
<dbReference type="GO" id="GO:0005634">
    <property type="term" value="C:nucleus"/>
    <property type="evidence" value="ECO:0007669"/>
    <property type="project" value="UniProtKB-SubCell"/>
</dbReference>